<dbReference type="InterPro" id="IPR014721">
    <property type="entry name" value="Ribsml_uS5_D2-typ_fold_subgr"/>
</dbReference>
<dbReference type="InterPro" id="IPR020568">
    <property type="entry name" value="Ribosomal_Su5_D2-typ_SF"/>
</dbReference>
<dbReference type="Pfam" id="PF13589">
    <property type="entry name" value="HATPase_c_3"/>
    <property type="match status" value="1"/>
</dbReference>
<dbReference type="PANTHER" id="PTHR10073">
    <property type="entry name" value="DNA MISMATCH REPAIR PROTEIN MLH, PMS, MUTL"/>
    <property type="match status" value="1"/>
</dbReference>
<proteinExistence type="inferred from homology"/>
<dbReference type="Gene3D" id="3.30.230.10">
    <property type="match status" value="1"/>
</dbReference>
<name>L0K6N8_HALHC</name>
<keyword evidence="3 4" id="KW-0234">DNA repair</keyword>
<dbReference type="GO" id="GO:0006298">
    <property type="term" value="P:mismatch repair"/>
    <property type="evidence" value="ECO:0007669"/>
    <property type="project" value="UniProtKB-UniRule"/>
</dbReference>
<dbReference type="OrthoDB" id="9763467at2"/>
<accession>L0K6N8</accession>
<dbReference type="Gene3D" id="3.30.1540.20">
    <property type="entry name" value="MutL, C-terminal domain, dimerisation subdomain"/>
    <property type="match status" value="1"/>
</dbReference>
<feature type="domain" description="DNA mismatch repair protein S5" evidence="7">
    <location>
        <begin position="209"/>
        <end position="327"/>
    </location>
</feature>
<dbReference type="PATRIC" id="fig|748449.3.peg.919"/>
<evidence type="ECO:0000256" key="4">
    <source>
        <dbReference type="HAMAP-Rule" id="MF_00149"/>
    </source>
</evidence>
<organism evidence="8 9">
    <name type="scientific">Halobacteroides halobius (strain ATCC 35273 / DSM 5150 / MD-1)</name>
    <dbReference type="NCBI Taxonomy" id="748449"/>
    <lineage>
        <taxon>Bacteria</taxon>
        <taxon>Bacillati</taxon>
        <taxon>Bacillota</taxon>
        <taxon>Clostridia</taxon>
        <taxon>Halanaerobiales</taxon>
        <taxon>Halobacteroidaceae</taxon>
        <taxon>Halobacteroides</taxon>
    </lineage>
</organism>
<feature type="compositionally biased region" description="Low complexity" evidence="5">
    <location>
        <begin position="364"/>
        <end position="378"/>
    </location>
</feature>
<dbReference type="InterPro" id="IPR002099">
    <property type="entry name" value="MutL/Mlh/PMS"/>
</dbReference>
<protein>
    <recommendedName>
        <fullName evidence="4">DNA mismatch repair protein MutL</fullName>
    </recommendedName>
</protein>
<dbReference type="FunFam" id="3.30.565.10:FF:000003">
    <property type="entry name" value="DNA mismatch repair endonuclease MutL"/>
    <property type="match status" value="1"/>
</dbReference>
<dbReference type="SMART" id="SM01340">
    <property type="entry name" value="DNA_mis_repair"/>
    <property type="match status" value="1"/>
</dbReference>
<dbReference type="GO" id="GO:0032300">
    <property type="term" value="C:mismatch repair complex"/>
    <property type="evidence" value="ECO:0007669"/>
    <property type="project" value="InterPro"/>
</dbReference>
<dbReference type="Gene3D" id="3.30.1370.100">
    <property type="entry name" value="MutL, C-terminal domain, regulatory subdomain"/>
    <property type="match status" value="1"/>
</dbReference>
<dbReference type="eggNOG" id="COG0323">
    <property type="taxonomic scope" value="Bacteria"/>
</dbReference>
<keyword evidence="9" id="KW-1185">Reference proteome</keyword>
<dbReference type="GO" id="GO:0030983">
    <property type="term" value="F:mismatched DNA binding"/>
    <property type="evidence" value="ECO:0007669"/>
    <property type="project" value="InterPro"/>
</dbReference>
<dbReference type="KEGG" id="hhl:Halha_0966"/>
<dbReference type="NCBIfam" id="TIGR00585">
    <property type="entry name" value="mutl"/>
    <property type="match status" value="1"/>
</dbReference>
<dbReference type="Proteomes" id="UP000010880">
    <property type="component" value="Chromosome"/>
</dbReference>
<dbReference type="RefSeq" id="WP_015326652.1">
    <property type="nucleotide sequence ID" value="NC_019978.1"/>
</dbReference>
<feature type="region of interest" description="Disordered" evidence="5">
    <location>
        <begin position="342"/>
        <end position="386"/>
    </location>
</feature>
<dbReference type="CDD" id="cd16926">
    <property type="entry name" value="HATPase_MutL-MLH-PMS-like"/>
    <property type="match status" value="1"/>
</dbReference>
<evidence type="ECO:0000256" key="2">
    <source>
        <dbReference type="ARBA" id="ARBA00022763"/>
    </source>
</evidence>
<evidence type="ECO:0000313" key="9">
    <source>
        <dbReference type="Proteomes" id="UP000010880"/>
    </source>
</evidence>
<dbReference type="InterPro" id="IPR020667">
    <property type="entry name" value="DNA_mismatch_repair_MutL"/>
</dbReference>
<dbReference type="SUPFAM" id="SSF55874">
    <property type="entry name" value="ATPase domain of HSP90 chaperone/DNA topoisomerase II/histidine kinase"/>
    <property type="match status" value="1"/>
</dbReference>
<dbReference type="PANTHER" id="PTHR10073:SF12">
    <property type="entry name" value="DNA MISMATCH REPAIR PROTEIN MLH1"/>
    <property type="match status" value="1"/>
</dbReference>
<dbReference type="HOGENOM" id="CLU_004131_4_1_9"/>
<dbReference type="SUPFAM" id="SSF118116">
    <property type="entry name" value="DNA mismatch repair protein MutL"/>
    <property type="match status" value="1"/>
</dbReference>
<dbReference type="Pfam" id="PF08676">
    <property type="entry name" value="MutL_C"/>
    <property type="match status" value="1"/>
</dbReference>
<evidence type="ECO:0000259" key="6">
    <source>
        <dbReference type="SMART" id="SM00853"/>
    </source>
</evidence>
<dbReference type="GO" id="GO:0140664">
    <property type="term" value="F:ATP-dependent DNA damage sensor activity"/>
    <property type="evidence" value="ECO:0007669"/>
    <property type="project" value="InterPro"/>
</dbReference>
<dbReference type="SMART" id="SM00853">
    <property type="entry name" value="MutL_C"/>
    <property type="match status" value="1"/>
</dbReference>
<evidence type="ECO:0000256" key="5">
    <source>
        <dbReference type="SAM" id="MobiDB-lite"/>
    </source>
</evidence>
<dbReference type="InterPro" id="IPR013507">
    <property type="entry name" value="DNA_mismatch_S5_2-like"/>
</dbReference>
<dbReference type="Gene3D" id="3.30.565.10">
    <property type="entry name" value="Histidine kinase-like ATPase, C-terminal domain"/>
    <property type="match status" value="1"/>
</dbReference>
<dbReference type="HAMAP" id="MF_00149">
    <property type="entry name" value="DNA_mis_repair"/>
    <property type="match status" value="1"/>
</dbReference>
<dbReference type="InterPro" id="IPR042120">
    <property type="entry name" value="MutL_C_dimsub"/>
</dbReference>
<dbReference type="EMBL" id="CP003359">
    <property type="protein sequence ID" value="AGB40927.1"/>
    <property type="molecule type" value="Genomic_DNA"/>
</dbReference>
<dbReference type="CDD" id="cd00782">
    <property type="entry name" value="MutL_Trans"/>
    <property type="match status" value="1"/>
</dbReference>
<dbReference type="STRING" id="748449.Halha_0966"/>
<gene>
    <name evidence="4" type="primary">mutL</name>
    <name evidence="8" type="ordered locus">Halha_0966</name>
</gene>
<dbReference type="GO" id="GO:0005524">
    <property type="term" value="F:ATP binding"/>
    <property type="evidence" value="ECO:0007669"/>
    <property type="project" value="InterPro"/>
</dbReference>
<keyword evidence="2 4" id="KW-0227">DNA damage</keyword>
<dbReference type="InterPro" id="IPR014762">
    <property type="entry name" value="DNA_mismatch_repair_CS"/>
</dbReference>
<dbReference type="InterPro" id="IPR038973">
    <property type="entry name" value="MutL/Mlh/Pms-like"/>
</dbReference>
<dbReference type="PROSITE" id="PS00058">
    <property type="entry name" value="DNA_MISMATCH_REPAIR_1"/>
    <property type="match status" value="1"/>
</dbReference>
<feature type="compositionally biased region" description="Basic and acidic residues" evidence="5">
    <location>
        <begin position="353"/>
        <end position="363"/>
    </location>
</feature>
<dbReference type="InterPro" id="IPR042121">
    <property type="entry name" value="MutL_C_regsub"/>
</dbReference>
<dbReference type="GO" id="GO:0016887">
    <property type="term" value="F:ATP hydrolysis activity"/>
    <property type="evidence" value="ECO:0007669"/>
    <property type="project" value="InterPro"/>
</dbReference>
<dbReference type="InterPro" id="IPR036890">
    <property type="entry name" value="HATPase_C_sf"/>
</dbReference>
<evidence type="ECO:0000256" key="3">
    <source>
        <dbReference type="ARBA" id="ARBA00023204"/>
    </source>
</evidence>
<evidence type="ECO:0000259" key="7">
    <source>
        <dbReference type="SMART" id="SM01340"/>
    </source>
</evidence>
<evidence type="ECO:0000256" key="1">
    <source>
        <dbReference type="ARBA" id="ARBA00006082"/>
    </source>
</evidence>
<comment type="function">
    <text evidence="4">This protein is involved in the repair of mismatches in DNA. It is required for dam-dependent methyl-directed DNA mismatch repair. May act as a 'molecular matchmaker', a protein that promotes the formation of a stable complex between two or more DNA-binding proteins in an ATP-dependent manner without itself being part of a final effector complex.</text>
</comment>
<comment type="similarity">
    <text evidence="1 4">Belongs to the DNA mismatch repair MutL/HexB family.</text>
</comment>
<dbReference type="InterPro" id="IPR037198">
    <property type="entry name" value="MutL_C_sf"/>
</dbReference>
<feature type="domain" description="MutL C-terminal dimerisation" evidence="6">
    <location>
        <begin position="427"/>
        <end position="569"/>
    </location>
</feature>
<dbReference type="SUPFAM" id="SSF54211">
    <property type="entry name" value="Ribosomal protein S5 domain 2-like"/>
    <property type="match status" value="1"/>
</dbReference>
<evidence type="ECO:0000313" key="8">
    <source>
        <dbReference type="EMBL" id="AGB40927.1"/>
    </source>
</evidence>
<sequence>MGQIQILSKEVANKIAAGEVVERPASVVKELVENSIDAGSSKIEVKVKNGGKDLIQIIDNGVGLAEDEVKLAFQRHATSKISRANDLFTLRTLGFRGEALPSIAAVSKVEMISKTEDSLSGTRLQIVGGEVKARESCGCRKGTNIIVRDLFFNTPVRYKYLKQTSTEIGHISDIINRLSLAYPKISFSLMHNDRQIVETTGNGNLLDVIFNIYGRDVAKEMIEVDYQDNYMQLTGYISKPTITRSSRRHQSYFVNDRFIKSGLMSKAVKEAYHTLLTIDRYPIVVLKLKLNPVHVDVNIHPTKLQAKFSRGNVVYELVKDGVSKAIKESDLVPKLKLEENDKQQKINQKKKVKKEEFKQDELNLKTSNTNNTKPNTGNVSSRDTKKERAEKIDKLFRVDQPQVENNNKKSKIKEEADNYNDKFNLVALGQIHQTYIVAQGQDGMYIIDQHAAHERIIYDQLLSKFKKQEIQIQELLVPLQLDLTYQEVQLLKERKERLEGLGFNLEEFGESSYLVRGVPIQLYNLDDKQLILDSIDNLLAQEVTENYQLVEGFITMMACKTAIKGGDKLSTTEMNHLLGQIKEYDVTNCPHGRPVMMHLGKKELEKKFKRR</sequence>
<dbReference type="AlphaFoldDB" id="L0K6N8"/>
<dbReference type="InterPro" id="IPR014790">
    <property type="entry name" value="MutL_C"/>
</dbReference>
<reference evidence="9" key="1">
    <citation type="submission" date="2012-02" db="EMBL/GenBank/DDBJ databases">
        <title>The complete genome of Halobacteroides halobius DSM 5150.</title>
        <authorList>
            <person name="Lucas S."/>
            <person name="Copeland A."/>
            <person name="Lapidus A."/>
            <person name="Glavina del Rio T."/>
            <person name="Dalin E."/>
            <person name="Tice H."/>
            <person name="Bruce D."/>
            <person name="Goodwin L."/>
            <person name="Pitluck S."/>
            <person name="Peters L."/>
            <person name="Mikhailova N."/>
            <person name="Gu W."/>
            <person name="Kyrpides N."/>
            <person name="Mavromatis K."/>
            <person name="Ivanova N."/>
            <person name="Brettin T."/>
            <person name="Detter J.C."/>
            <person name="Han C."/>
            <person name="Larimer F."/>
            <person name="Land M."/>
            <person name="Hauser L."/>
            <person name="Markowitz V."/>
            <person name="Cheng J.-F."/>
            <person name="Hugenholtz P."/>
            <person name="Woyke T."/>
            <person name="Wu D."/>
            <person name="Tindall B."/>
            <person name="Pomrenke H."/>
            <person name="Brambilla E."/>
            <person name="Klenk H.-P."/>
            <person name="Eisen J.A."/>
        </authorList>
    </citation>
    <scope>NUCLEOTIDE SEQUENCE [LARGE SCALE GENOMIC DNA]</scope>
    <source>
        <strain evidence="9">ATCC 35273 / DSM 5150 / MD-1</strain>
    </source>
</reference>
<dbReference type="Pfam" id="PF01119">
    <property type="entry name" value="DNA_mis_repair"/>
    <property type="match status" value="1"/>
</dbReference>